<protein>
    <submittedName>
        <fullName evidence="1">Uncharacterized protein</fullName>
    </submittedName>
</protein>
<sequence length="79" mass="8967">MKTIVMLFALNTYQTPTDHQHPMIHYTASCCLLTDIHRVLFSYRQKHNLGTTSQQPVGVTYVNVTRTTLKSAMLLAESV</sequence>
<dbReference type="EMBL" id="GBXM01105918">
    <property type="protein sequence ID" value="JAH02659.1"/>
    <property type="molecule type" value="Transcribed_RNA"/>
</dbReference>
<dbReference type="AlphaFoldDB" id="A0A0E9PDP3"/>
<reference evidence="1" key="2">
    <citation type="journal article" date="2015" name="Fish Shellfish Immunol.">
        <title>Early steps in the European eel (Anguilla anguilla)-Vibrio vulnificus interaction in the gills: Role of the RtxA13 toxin.</title>
        <authorList>
            <person name="Callol A."/>
            <person name="Pajuelo D."/>
            <person name="Ebbesson L."/>
            <person name="Teles M."/>
            <person name="MacKenzie S."/>
            <person name="Amaro C."/>
        </authorList>
    </citation>
    <scope>NUCLEOTIDE SEQUENCE</scope>
</reference>
<evidence type="ECO:0000313" key="1">
    <source>
        <dbReference type="EMBL" id="JAH02659.1"/>
    </source>
</evidence>
<reference evidence="1" key="1">
    <citation type="submission" date="2014-11" db="EMBL/GenBank/DDBJ databases">
        <authorList>
            <person name="Amaro Gonzalez C."/>
        </authorList>
    </citation>
    <scope>NUCLEOTIDE SEQUENCE</scope>
</reference>
<name>A0A0E9PDP3_ANGAN</name>
<proteinExistence type="predicted"/>
<accession>A0A0E9PDP3</accession>
<organism evidence="1">
    <name type="scientific">Anguilla anguilla</name>
    <name type="common">European freshwater eel</name>
    <name type="synonym">Muraena anguilla</name>
    <dbReference type="NCBI Taxonomy" id="7936"/>
    <lineage>
        <taxon>Eukaryota</taxon>
        <taxon>Metazoa</taxon>
        <taxon>Chordata</taxon>
        <taxon>Craniata</taxon>
        <taxon>Vertebrata</taxon>
        <taxon>Euteleostomi</taxon>
        <taxon>Actinopterygii</taxon>
        <taxon>Neopterygii</taxon>
        <taxon>Teleostei</taxon>
        <taxon>Anguilliformes</taxon>
        <taxon>Anguillidae</taxon>
        <taxon>Anguilla</taxon>
    </lineage>
</organism>